<accession>A0A1I8GSC8</accession>
<evidence type="ECO:0000313" key="1">
    <source>
        <dbReference type="Proteomes" id="UP000095280"/>
    </source>
</evidence>
<organism evidence="1 2">
    <name type="scientific">Macrostomum lignano</name>
    <dbReference type="NCBI Taxonomy" id="282301"/>
    <lineage>
        <taxon>Eukaryota</taxon>
        <taxon>Metazoa</taxon>
        <taxon>Spiralia</taxon>
        <taxon>Lophotrochozoa</taxon>
        <taxon>Platyhelminthes</taxon>
        <taxon>Rhabditophora</taxon>
        <taxon>Macrostomorpha</taxon>
        <taxon>Macrostomida</taxon>
        <taxon>Macrostomidae</taxon>
        <taxon>Macrostomum</taxon>
    </lineage>
</organism>
<reference evidence="2" key="1">
    <citation type="submission" date="2016-11" db="UniProtKB">
        <authorList>
            <consortium name="WormBaseParasite"/>
        </authorList>
    </citation>
    <scope>IDENTIFICATION</scope>
</reference>
<dbReference type="AlphaFoldDB" id="A0A1I8GSC8"/>
<name>A0A1I8GSC8_9PLAT</name>
<dbReference type="Proteomes" id="UP000095280">
    <property type="component" value="Unplaced"/>
</dbReference>
<evidence type="ECO:0000313" key="2">
    <source>
        <dbReference type="WBParaSite" id="maker-uti_cns_0002835-snap-gene-0.9-mRNA-1"/>
    </source>
</evidence>
<proteinExistence type="predicted"/>
<dbReference type="WBParaSite" id="maker-uti_cns_0002835-snap-gene-0.9-mRNA-1">
    <property type="protein sequence ID" value="maker-uti_cns_0002835-snap-gene-0.9-mRNA-1"/>
    <property type="gene ID" value="maker-uti_cns_0002835-snap-gene-0.9"/>
</dbReference>
<sequence>MNSDLRRIQFLVLVLATAFGGALSIKCYVGSGSVYWKSGVLETCSNAVFYCHYYYTTVAGIPYYYKGCGTCSPTQSNCNQCSGTDGCNTSDRIRTSGGVLLTTALTMAVWAMGRLLEI</sequence>
<keyword evidence="1" id="KW-1185">Reference proteome</keyword>
<protein>
    <submittedName>
        <fullName evidence="2">Variant-specific surface protein</fullName>
    </submittedName>
</protein>